<evidence type="ECO:0008006" key="2">
    <source>
        <dbReference type="Google" id="ProtNLM"/>
    </source>
</evidence>
<evidence type="ECO:0000313" key="1">
    <source>
        <dbReference type="EMBL" id="HEG92221.1"/>
    </source>
</evidence>
<dbReference type="EMBL" id="DSIY01000289">
    <property type="protein sequence ID" value="HEG92221.1"/>
    <property type="molecule type" value="Genomic_DNA"/>
</dbReference>
<gene>
    <name evidence="1" type="ORF">ENP34_12430</name>
</gene>
<dbReference type="AlphaFoldDB" id="A0A831TH80"/>
<reference evidence="1" key="1">
    <citation type="journal article" date="2020" name="mSystems">
        <title>Genome- and Community-Level Interaction Insights into Carbon Utilization and Element Cycling Functions of Hydrothermarchaeota in Hydrothermal Sediment.</title>
        <authorList>
            <person name="Zhou Z."/>
            <person name="Liu Y."/>
            <person name="Xu W."/>
            <person name="Pan J."/>
            <person name="Luo Z.H."/>
            <person name="Li M."/>
        </authorList>
    </citation>
    <scope>NUCLEOTIDE SEQUENCE [LARGE SCALE GENOMIC DNA]</scope>
    <source>
        <strain evidence="1">SpSt-210</strain>
    </source>
</reference>
<organism evidence="1">
    <name type="scientific">Thermorudis peleae</name>
    <dbReference type="NCBI Taxonomy" id="1382356"/>
    <lineage>
        <taxon>Bacteria</taxon>
        <taxon>Pseudomonadati</taxon>
        <taxon>Thermomicrobiota</taxon>
        <taxon>Thermomicrobia</taxon>
        <taxon>Thermomicrobia incertae sedis</taxon>
        <taxon>Thermorudis</taxon>
    </lineage>
</organism>
<sequence length="380" mass="43896">MIDSASRQRLRQEIIERMASDRALLDSLRDEIRPLVNQMRRIQPRSTTAVSLVATDGGNIYLRFDPFLVQLVRVVDSSNNEYCLEVVTPTTDVRALARRQFDENGAPVTALGRLMHYLGQSELYELSPMIPRSTSDGHPVSRVWIQVYRELVEWAILFTLVREYHFATDTLIVFDGLLRSKIFSRDLFARVRQGLWEGIQEQFRRHHRRIYLVGLAKHSKVLDRYRLAMALEGVLTCPYPAYVEVPREIEEKAYVWTEYARGDDRDVTGEINKYVAGNMFLVKFGPGPRDPIWPVDIFSQQRSEAQTILGCLLADAIEGFPIPYYPRCLQRAHENAALVDFDLDILQDEVFEGIRQALECEAPVLDIFRLQTVDPATRRY</sequence>
<protein>
    <recommendedName>
        <fullName evidence="2">NurA domain-containing protein</fullName>
    </recommendedName>
</protein>
<comment type="caution">
    <text evidence="1">The sequence shown here is derived from an EMBL/GenBank/DDBJ whole genome shotgun (WGS) entry which is preliminary data.</text>
</comment>
<name>A0A831TH80_9BACT</name>
<proteinExistence type="predicted"/>
<accession>A0A831TH80</accession>